<proteinExistence type="predicted"/>
<comment type="caution">
    <text evidence="2">The sequence shown here is derived from an EMBL/GenBank/DDBJ whole genome shotgun (WGS) entry which is preliminary data.</text>
</comment>
<organism evidence="2 3">
    <name type="scientific">Caballeronia mineralivorans PML1(12)</name>
    <dbReference type="NCBI Taxonomy" id="908627"/>
    <lineage>
        <taxon>Bacteria</taxon>
        <taxon>Pseudomonadati</taxon>
        <taxon>Pseudomonadota</taxon>
        <taxon>Betaproteobacteria</taxon>
        <taxon>Burkholderiales</taxon>
        <taxon>Burkholderiaceae</taxon>
        <taxon>Caballeronia</taxon>
    </lineage>
</organism>
<evidence type="ECO:0000313" key="3">
    <source>
        <dbReference type="Proteomes" id="UP000035963"/>
    </source>
</evidence>
<keyword evidence="3" id="KW-1185">Reference proteome</keyword>
<name>A0A0J1CLB1_9BURK</name>
<dbReference type="PATRIC" id="fig|908627.4.peg.7981"/>
<reference evidence="2 3" key="1">
    <citation type="journal article" date="2015" name="Genome Announc.">
        <title>Draft Genome Sequence of Burkholderia sp. Strain PML1(12), an Ectomycorrhizosphere-Inhabiting Bacterium with Effective Mineral-Weathering Ability.</title>
        <authorList>
            <person name="Uroz S."/>
            <person name="Oger P."/>
        </authorList>
    </citation>
    <scope>NUCLEOTIDE SEQUENCE [LARGE SCALE GENOMIC DNA]</scope>
    <source>
        <strain evidence="3">PML1(12)</strain>
    </source>
</reference>
<sequence>MKIEWLKTVDNLQPHDTQLSPHEVLKVSRADGFISAVMWIFADGLNCAADVLNFRSAGFRSAEITMDSVQAASNNWMERRQALDLPPLTALKELRTALADPPSSAQPSNERPPIGRRFGGRPNVQADAKRLIYESKFEALKRSCELHQTDTHLRKKASTAVKLRMEALLAIVNDLALTPFDPSASVLTAVDLAKVLSSETQEAHTRQNRLLEYLDNARPSHKQTFDVLRGVIETQISIVKRSLLQFDNAGRSSDELQHAREHIEKAFERLKACMNMQQQDTDVRHGKSDDFSSTVANLAEAYRKASQQPMVHKQLKWAVDETRWVIPKLQPDTVSHSNSFANRIWSAQSGIRAYEKLTMPSYQKTVIAAHHAIEICIAVIEHPGEFFDVNEVTNARTLLGTILAFLRNSALMSSSDMKQLDDRKEAAINGVSARVVAARD</sequence>
<accession>A0A0J1CLB1</accession>
<protein>
    <submittedName>
        <fullName evidence="2">Uncharacterized protein</fullName>
    </submittedName>
</protein>
<dbReference type="EMBL" id="AEJF01000214">
    <property type="protein sequence ID" value="KLU21512.1"/>
    <property type="molecule type" value="Genomic_DNA"/>
</dbReference>
<dbReference type="Proteomes" id="UP000035963">
    <property type="component" value="Unassembled WGS sequence"/>
</dbReference>
<evidence type="ECO:0000313" key="2">
    <source>
        <dbReference type="EMBL" id="KLU21512.1"/>
    </source>
</evidence>
<gene>
    <name evidence="2" type="ORF">EOS_35685</name>
</gene>
<feature type="compositionally biased region" description="Low complexity" evidence="1">
    <location>
        <begin position="111"/>
        <end position="120"/>
    </location>
</feature>
<dbReference type="AlphaFoldDB" id="A0A0J1CLB1"/>
<feature type="region of interest" description="Disordered" evidence="1">
    <location>
        <begin position="97"/>
        <end position="120"/>
    </location>
</feature>
<evidence type="ECO:0000256" key="1">
    <source>
        <dbReference type="SAM" id="MobiDB-lite"/>
    </source>
</evidence>